<dbReference type="Proteomes" id="UP000264800">
    <property type="component" value="Unplaced"/>
</dbReference>
<dbReference type="Ensembl" id="ENSKMAT00000017669.1">
    <property type="protein sequence ID" value="ENSKMAP00000017430.1"/>
    <property type="gene ID" value="ENSKMAG00000012999.1"/>
</dbReference>
<dbReference type="AlphaFoldDB" id="A0A3Q3AMB3"/>
<proteinExistence type="predicted"/>
<organism evidence="2 3">
    <name type="scientific">Kryptolebias marmoratus</name>
    <name type="common">Mangrove killifish</name>
    <name type="synonym">Rivulus marmoratus</name>
    <dbReference type="NCBI Taxonomy" id="37003"/>
    <lineage>
        <taxon>Eukaryota</taxon>
        <taxon>Metazoa</taxon>
        <taxon>Chordata</taxon>
        <taxon>Craniata</taxon>
        <taxon>Vertebrata</taxon>
        <taxon>Euteleostomi</taxon>
        <taxon>Actinopterygii</taxon>
        <taxon>Neopterygii</taxon>
        <taxon>Teleostei</taxon>
        <taxon>Neoteleostei</taxon>
        <taxon>Acanthomorphata</taxon>
        <taxon>Ovalentaria</taxon>
        <taxon>Atherinomorphae</taxon>
        <taxon>Cyprinodontiformes</taxon>
        <taxon>Rivulidae</taxon>
        <taxon>Kryptolebias</taxon>
    </lineage>
</organism>
<keyword evidence="1" id="KW-0472">Membrane</keyword>
<reference evidence="2" key="1">
    <citation type="submission" date="2025-08" db="UniProtKB">
        <authorList>
            <consortium name="Ensembl"/>
        </authorList>
    </citation>
    <scope>IDENTIFICATION</scope>
</reference>
<name>A0A3Q3AMB3_KRYMA</name>
<evidence type="ECO:0000313" key="2">
    <source>
        <dbReference type="Ensembl" id="ENSKMAP00000017430.1"/>
    </source>
</evidence>
<accession>A0A3Q3AMB3</accession>
<keyword evidence="1" id="KW-0812">Transmembrane</keyword>
<protein>
    <submittedName>
        <fullName evidence="2">Uncharacterized protein</fullName>
    </submittedName>
</protein>
<evidence type="ECO:0000256" key="1">
    <source>
        <dbReference type="SAM" id="Phobius"/>
    </source>
</evidence>
<feature type="transmembrane region" description="Helical" evidence="1">
    <location>
        <begin position="53"/>
        <end position="77"/>
    </location>
</feature>
<sequence>MIPTINSSSGELNTLSLITSLSGQIKNENQHFCREDKPYTRGEFKLNKTGVRIFVTSVFMFAELFSCSFFDIFYSLLHTSFGSCGLIISHLHSQITMVTTHLCLSLPDGKVDVTETD</sequence>
<reference evidence="2" key="2">
    <citation type="submission" date="2025-09" db="UniProtKB">
        <authorList>
            <consortium name="Ensembl"/>
        </authorList>
    </citation>
    <scope>IDENTIFICATION</scope>
</reference>
<evidence type="ECO:0000313" key="3">
    <source>
        <dbReference type="Proteomes" id="UP000264800"/>
    </source>
</evidence>
<keyword evidence="3" id="KW-1185">Reference proteome</keyword>
<keyword evidence="1" id="KW-1133">Transmembrane helix</keyword>